<evidence type="ECO:0000256" key="3">
    <source>
        <dbReference type="ARBA" id="ARBA00023087"/>
    </source>
</evidence>
<feature type="domain" description="Chaplin" evidence="5">
    <location>
        <begin position="24"/>
        <end position="60"/>
    </location>
</feature>
<dbReference type="GO" id="GO:0007155">
    <property type="term" value="P:cell adhesion"/>
    <property type="evidence" value="ECO:0007669"/>
    <property type="project" value="UniProtKB-KW"/>
</dbReference>
<keyword evidence="1" id="KW-0134">Cell wall</keyword>
<dbReference type="PROSITE" id="PS51318">
    <property type="entry name" value="TAT"/>
    <property type="match status" value="1"/>
</dbReference>
<comment type="caution">
    <text evidence="6">The sequence shown here is derived from an EMBL/GenBank/DDBJ whole genome shotgun (WGS) entry which is preliminary data.</text>
</comment>
<keyword evidence="7" id="KW-1185">Reference proteome</keyword>
<evidence type="ECO:0000256" key="4">
    <source>
        <dbReference type="SAM" id="SignalP"/>
    </source>
</evidence>
<evidence type="ECO:0000259" key="5">
    <source>
        <dbReference type="Pfam" id="PF03777"/>
    </source>
</evidence>
<evidence type="ECO:0000256" key="2">
    <source>
        <dbReference type="ARBA" id="ARBA00022889"/>
    </source>
</evidence>
<sequence>MHKNTRRGLLGTLFAGGLLALGATAASATDTTIGSDGILSGTQIIAPINIPINLGAASLGLLGQSTATNTAPAPAPAPAP</sequence>
<evidence type="ECO:0000313" key="7">
    <source>
        <dbReference type="Proteomes" id="UP000664164"/>
    </source>
</evidence>
<evidence type="ECO:0000256" key="1">
    <source>
        <dbReference type="ARBA" id="ARBA00022512"/>
    </source>
</evidence>
<keyword evidence="3" id="KW-0034">Amyloid</keyword>
<dbReference type="InterPro" id="IPR006311">
    <property type="entry name" value="TAT_signal"/>
</dbReference>
<accession>A0A939HF16</accession>
<organism evidence="6 7">
    <name type="scientific">Arthrobacter cavernae</name>
    <dbReference type="NCBI Taxonomy" id="2817681"/>
    <lineage>
        <taxon>Bacteria</taxon>
        <taxon>Bacillati</taxon>
        <taxon>Actinomycetota</taxon>
        <taxon>Actinomycetes</taxon>
        <taxon>Micrococcales</taxon>
        <taxon>Micrococcaceae</taxon>
        <taxon>Arthrobacter</taxon>
    </lineage>
</organism>
<gene>
    <name evidence="6" type="ORF">J1902_17405</name>
</gene>
<name>A0A939HF16_9MICC</name>
<protein>
    <submittedName>
        <fullName evidence="6">DUF320 domain-containing protein</fullName>
    </submittedName>
</protein>
<keyword evidence="1" id="KW-0964">Secreted</keyword>
<dbReference type="RefSeq" id="WP_207617626.1">
    <property type="nucleotide sequence ID" value="NZ_JAFNLL010000055.1"/>
</dbReference>
<dbReference type="Pfam" id="PF03777">
    <property type="entry name" value="ChpA-C"/>
    <property type="match status" value="1"/>
</dbReference>
<dbReference type="EMBL" id="JAFNLL010000055">
    <property type="protein sequence ID" value="MBO1269717.1"/>
    <property type="molecule type" value="Genomic_DNA"/>
</dbReference>
<dbReference type="InterPro" id="IPR005528">
    <property type="entry name" value="ChpA-H"/>
</dbReference>
<feature type="signal peptide" evidence="4">
    <location>
        <begin position="1"/>
        <end position="28"/>
    </location>
</feature>
<proteinExistence type="predicted"/>
<evidence type="ECO:0000313" key="6">
    <source>
        <dbReference type="EMBL" id="MBO1269717.1"/>
    </source>
</evidence>
<reference evidence="6" key="1">
    <citation type="submission" date="2021-03" db="EMBL/GenBank/DDBJ databases">
        <title>A new species, PO-11, isolated from a karst cave deposit.</title>
        <authorList>
            <person name="Zhaoxiaoyong W."/>
        </authorList>
    </citation>
    <scope>NUCLEOTIDE SEQUENCE</scope>
    <source>
        <strain evidence="6">PO-11</strain>
    </source>
</reference>
<dbReference type="AlphaFoldDB" id="A0A939HF16"/>
<feature type="non-terminal residue" evidence="6">
    <location>
        <position position="80"/>
    </location>
</feature>
<dbReference type="Proteomes" id="UP000664164">
    <property type="component" value="Unassembled WGS sequence"/>
</dbReference>
<keyword evidence="4" id="KW-0732">Signal</keyword>
<feature type="chain" id="PRO_5037136811" evidence="4">
    <location>
        <begin position="29"/>
        <end position="80"/>
    </location>
</feature>
<keyword evidence="2" id="KW-0130">Cell adhesion</keyword>